<gene>
    <name evidence="3" type="ORF">CLAC_00130</name>
</gene>
<evidence type="ECO:0000259" key="2">
    <source>
        <dbReference type="Pfam" id="PF00440"/>
    </source>
</evidence>
<dbReference type="RefSeq" id="WP_053411190.1">
    <property type="nucleotide sequence ID" value="NZ_CP006841.1"/>
</dbReference>
<evidence type="ECO:0000256" key="1">
    <source>
        <dbReference type="ARBA" id="ARBA00023125"/>
    </source>
</evidence>
<evidence type="ECO:0000313" key="4">
    <source>
        <dbReference type="Proteomes" id="UP000058446"/>
    </source>
</evidence>
<name>A0A0K2GXK7_9CORY</name>
<proteinExistence type="predicted"/>
<dbReference type="EMBL" id="CP006841">
    <property type="protein sequence ID" value="ALA66403.1"/>
    <property type="molecule type" value="Genomic_DNA"/>
</dbReference>
<dbReference type="STRING" id="1408189.CLAC_00130"/>
<feature type="domain" description="HTH tetR-type" evidence="2">
    <location>
        <begin position="16"/>
        <end position="55"/>
    </location>
</feature>
<dbReference type="AlphaFoldDB" id="A0A0K2GXK7"/>
<dbReference type="Pfam" id="PF00440">
    <property type="entry name" value="TetR_N"/>
    <property type="match status" value="1"/>
</dbReference>
<accession>A0A0K2GXK7</accession>
<keyword evidence="1" id="KW-0238">DNA-binding</keyword>
<dbReference type="KEGG" id="clw:CLAC_00130"/>
<dbReference type="InterPro" id="IPR001647">
    <property type="entry name" value="HTH_TetR"/>
</dbReference>
<dbReference type="SUPFAM" id="SSF46689">
    <property type="entry name" value="Homeodomain-like"/>
    <property type="match status" value="1"/>
</dbReference>
<dbReference type="Proteomes" id="UP000058446">
    <property type="component" value="Chromosome"/>
</dbReference>
<reference evidence="3 4" key="1">
    <citation type="submission" date="2013-10" db="EMBL/GenBank/DDBJ databases">
        <title>Complete genome sequence of Corynebacterium lactis DSM 45799(T), isolated from raw cow milk.</title>
        <authorList>
            <person name="Ruckert C."/>
            <person name="Albersmeier A."/>
            <person name="Lipski A."/>
            <person name="Kalinowski J."/>
        </authorList>
    </citation>
    <scope>NUCLEOTIDE SEQUENCE [LARGE SCALE GENOMIC DNA]</scope>
    <source>
        <strain evidence="3 4">RW2-5</strain>
    </source>
</reference>
<dbReference type="OrthoDB" id="2570341at2"/>
<evidence type="ECO:0000313" key="3">
    <source>
        <dbReference type="EMBL" id="ALA66403.1"/>
    </source>
</evidence>
<dbReference type="GO" id="GO:0003677">
    <property type="term" value="F:DNA binding"/>
    <property type="evidence" value="ECO:0007669"/>
    <property type="project" value="UniProtKB-KW"/>
</dbReference>
<dbReference type="Gene3D" id="1.10.357.10">
    <property type="entry name" value="Tetracycline Repressor, domain 2"/>
    <property type="match status" value="1"/>
</dbReference>
<organism evidence="3 4">
    <name type="scientific">Corynebacterium lactis RW2-5</name>
    <dbReference type="NCBI Taxonomy" id="1408189"/>
    <lineage>
        <taxon>Bacteria</taxon>
        <taxon>Bacillati</taxon>
        <taxon>Actinomycetota</taxon>
        <taxon>Actinomycetes</taxon>
        <taxon>Mycobacteriales</taxon>
        <taxon>Corynebacteriaceae</taxon>
        <taxon>Corynebacterium</taxon>
    </lineage>
</organism>
<dbReference type="InterPro" id="IPR009057">
    <property type="entry name" value="Homeodomain-like_sf"/>
</dbReference>
<keyword evidence="4" id="KW-1185">Reference proteome</keyword>
<protein>
    <submittedName>
        <fullName evidence="3">TetR family transcriptional regulator</fullName>
    </submittedName>
</protein>
<dbReference type="PATRIC" id="fig|1408189.4.peg.27"/>
<sequence>MSKKTGPKPTFTATDAVRAATEIGLGNFTLSEVARRLGVATPSLYRVISSREDLVGMCLDDVNSEMLRRAQSIDGTWQDCIRAMTNLLWSMLEEVKGLDRVLLGATAHTHFVQLFEFIGKMILERGFHGGPSRVMFALNFVSDTVLAAHLQLVALREHLGDELSENPEAHTTESDTAAVENEFRIVPTQQWGERGWVDRKVDFIIAGFERNLD</sequence>